<dbReference type="Proteomes" id="UP000462014">
    <property type="component" value="Unassembled WGS sequence"/>
</dbReference>
<dbReference type="Pfam" id="PF13628">
    <property type="entry name" value="DUF4142"/>
    <property type="match status" value="1"/>
</dbReference>
<accession>A0A7K1SWI8</accession>
<dbReference type="InterPro" id="IPR012347">
    <property type="entry name" value="Ferritin-like"/>
</dbReference>
<evidence type="ECO:0000313" key="4">
    <source>
        <dbReference type="Proteomes" id="UP000462014"/>
    </source>
</evidence>
<dbReference type="PANTHER" id="PTHR38593:SF1">
    <property type="entry name" value="BLR2558 PROTEIN"/>
    <property type="match status" value="1"/>
</dbReference>
<feature type="chain" id="PRO_5029714203" evidence="1">
    <location>
        <begin position="24"/>
        <end position="174"/>
    </location>
</feature>
<organism evidence="3 4">
    <name type="scientific">Mucilaginibacter arboris</name>
    <dbReference type="NCBI Taxonomy" id="2682090"/>
    <lineage>
        <taxon>Bacteria</taxon>
        <taxon>Pseudomonadati</taxon>
        <taxon>Bacteroidota</taxon>
        <taxon>Sphingobacteriia</taxon>
        <taxon>Sphingobacteriales</taxon>
        <taxon>Sphingobacteriaceae</taxon>
        <taxon>Mucilaginibacter</taxon>
    </lineage>
</organism>
<dbReference type="EMBL" id="WPIK01000006">
    <property type="protein sequence ID" value="MVN21608.1"/>
    <property type="molecule type" value="Genomic_DNA"/>
</dbReference>
<dbReference type="AlphaFoldDB" id="A0A7K1SWI8"/>
<keyword evidence="4" id="KW-1185">Reference proteome</keyword>
<gene>
    <name evidence="3" type="ORF">GO621_08660</name>
</gene>
<dbReference type="PANTHER" id="PTHR38593">
    <property type="entry name" value="BLR2558 PROTEIN"/>
    <property type="match status" value="1"/>
</dbReference>
<dbReference type="InterPro" id="IPR025419">
    <property type="entry name" value="DUF4142"/>
</dbReference>
<reference evidence="3 4" key="1">
    <citation type="submission" date="2019-12" db="EMBL/GenBank/DDBJ databases">
        <title>Mucilaginibacter sp. HMF7410 genome sequencing and assembly.</title>
        <authorList>
            <person name="Kang H."/>
            <person name="Cha I."/>
            <person name="Kim H."/>
            <person name="Joh K."/>
        </authorList>
    </citation>
    <scope>NUCLEOTIDE SEQUENCE [LARGE SCALE GENOMIC DNA]</scope>
    <source>
        <strain evidence="3 4">HMF7410</strain>
    </source>
</reference>
<sequence length="174" mass="18973">MTYEKITFLLAFAGLALFNPAKAQTEDQDTTTIHFIVQASISGLQEISAGGLAAQKALRPEVKAFGKRMVADHGKAQTMLMQLAKSKGYQVPSQATSPPVPEPMLTKASGKDFDRLYVHMMVPGHRQTVLLFQNYAIRGKDPAVKAFAQQTLSMLKEHLAAITAIDDTVKEVAQ</sequence>
<proteinExistence type="predicted"/>
<name>A0A7K1SWI8_9SPHI</name>
<evidence type="ECO:0000259" key="2">
    <source>
        <dbReference type="Pfam" id="PF13628"/>
    </source>
</evidence>
<dbReference type="Gene3D" id="1.20.1260.10">
    <property type="match status" value="1"/>
</dbReference>
<feature type="signal peptide" evidence="1">
    <location>
        <begin position="1"/>
        <end position="23"/>
    </location>
</feature>
<keyword evidence="1" id="KW-0732">Signal</keyword>
<comment type="caution">
    <text evidence="3">The sequence shown here is derived from an EMBL/GenBank/DDBJ whole genome shotgun (WGS) entry which is preliminary data.</text>
</comment>
<protein>
    <submittedName>
        <fullName evidence="3">DUF4142 domain-containing protein</fullName>
    </submittedName>
</protein>
<feature type="domain" description="DUF4142" evidence="2">
    <location>
        <begin position="34"/>
        <end position="164"/>
    </location>
</feature>
<evidence type="ECO:0000256" key="1">
    <source>
        <dbReference type="SAM" id="SignalP"/>
    </source>
</evidence>
<evidence type="ECO:0000313" key="3">
    <source>
        <dbReference type="EMBL" id="MVN21608.1"/>
    </source>
</evidence>